<keyword evidence="1" id="KW-1133">Transmembrane helix</keyword>
<accession>A0A1F5ZFS7</accession>
<comment type="caution">
    <text evidence="2">The sequence shown here is derived from an EMBL/GenBank/DDBJ whole genome shotgun (WGS) entry which is preliminary data.</text>
</comment>
<dbReference type="EMBL" id="MFIZ01000032">
    <property type="protein sequence ID" value="OGG11356.1"/>
    <property type="molecule type" value="Genomic_DNA"/>
</dbReference>
<evidence type="ECO:0000256" key="1">
    <source>
        <dbReference type="SAM" id="Phobius"/>
    </source>
</evidence>
<organism evidence="2 3">
    <name type="scientific">Candidatus Gottesmanbacteria bacterium RBG_13_45_10</name>
    <dbReference type="NCBI Taxonomy" id="1798370"/>
    <lineage>
        <taxon>Bacteria</taxon>
        <taxon>Candidatus Gottesmaniibacteriota</taxon>
    </lineage>
</organism>
<evidence type="ECO:0000313" key="2">
    <source>
        <dbReference type="EMBL" id="OGG11356.1"/>
    </source>
</evidence>
<evidence type="ECO:0000313" key="3">
    <source>
        <dbReference type="Proteomes" id="UP000177268"/>
    </source>
</evidence>
<gene>
    <name evidence="2" type="ORF">A2Z00_04665</name>
</gene>
<name>A0A1F5ZFS7_9BACT</name>
<feature type="transmembrane region" description="Helical" evidence="1">
    <location>
        <begin position="12"/>
        <end position="35"/>
    </location>
</feature>
<dbReference type="STRING" id="1798370.A2Z00_04665"/>
<dbReference type="AlphaFoldDB" id="A0A1F5ZFS7"/>
<reference evidence="2 3" key="1">
    <citation type="journal article" date="2016" name="Nat. Commun.">
        <title>Thousands of microbial genomes shed light on interconnected biogeochemical processes in an aquifer system.</title>
        <authorList>
            <person name="Anantharaman K."/>
            <person name="Brown C.T."/>
            <person name="Hug L.A."/>
            <person name="Sharon I."/>
            <person name="Castelle C.J."/>
            <person name="Probst A.J."/>
            <person name="Thomas B.C."/>
            <person name="Singh A."/>
            <person name="Wilkins M.J."/>
            <person name="Karaoz U."/>
            <person name="Brodie E.L."/>
            <person name="Williams K.H."/>
            <person name="Hubbard S.S."/>
            <person name="Banfield J.F."/>
        </authorList>
    </citation>
    <scope>NUCLEOTIDE SEQUENCE [LARGE SCALE GENOMIC DNA]</scope>
</reference>
<sequence>MTKTDIKKLNYFKATLIVTVLAILSVGAFVVISIVRESYENDHSPQILNPSTSLERVNEREYYWSSYKDGSECSLGQMNQIIQKLRLSTEINDQYNKCHKFTLENGTIYWLQPTNFVQYLVLEKPAGNYSLIIKETKTSYPGSADELSVRSDSKAVIFRYEGYNNPRKIFRLTINN</sequence>
<protein>
    <submittedName>
        <fullName evidence="2">Uncharacterized protein</fullName>
    </submittedName>
</protein>
<keyword evidence="1" id="KW-0812">Transmembrane</keyword>
<dbReference type="Proteomes" id="UP000177268">
    <property type="component" value="Unassembled WGS sequence"/>
</dbReference>
<proteinExistence type="predicted"/>
<keyword evidence="1" id="KW-0472">Membrane</keyword>